<dbReference type="CDD" id="cd00130">
    <property type="entry name" value="PAS"/>
    <property type="match status" value="1"/>
</dbReference>
<dbReference type="Proteomes" id="UP000297975">
    <property type="component" value="Unassembled WGS sequence"/>
</dbReference>
<protein>
    <submittedName>
        <fullName evidence="2">PAS domain S-box protein</fullName>
    </submittedName>
</protein>
<accession>A0A4Y8IF29</accession>
<proteinExistence type="predicted"/>
<dbReference type="Pfam" id="PF00989">
    <property type="entry name" value="PAS"/>
    <property type="match status" value="1"/>
</dbReference>
<dbReference type="OrthoDB" id="9815750at2"/>
<dbReference type="InterPro" id="IPR000014">
    <property type="entry name" value="PAS"/>
</dbReference>
<evidence type="ECO:0000313" key="2">
    <source>
        <dbReference type="EMBL" id="TFB13683.1"/>
    </source>
</evidence>
<name>A0A4Y8IF29_9BACI</name>
<organism evidence="2 3">
    <name type="scientific">Filobacillus milosensis</name>
    <dbReference type="NCBI Taxonomy" id="94137"/>
    <lineage>
        <taxon>Bacteria</taxon>
        <taxon>Bacillati</taxon>
        <taxon>Bacillota</taxon>
        <taxon>Bacilli</taxon>
        <taxon>Bacillales</taxon>
        <taxon>Bacillaceae</taxon>
        <taxon>Filobacillus</taxon>
    </lineage>
</organism>
<dbReference type="NCBIfam" id="TIGR00229">
    <property type="entry name" value="sensory_box"/>
    <property type="match status" value="1"/>
</dbReference>
<gene>
    <name evidence="2" type="ORF">E3U55_15615</name>
</gene>
<dbReference type="Gene3D" id="3.30.450.20">
    <property type="entry name" value="PAS domain"/>
    <property type="match status" value="1"/>
</dbReference>
<comment type="caution">
    <text evidence="2">The sequence shown here is derived from an EMBL/GenBank/DDBJ whole genome shotgun (WGS) entry which is preliminary data.</text>
</comment>
<keyword evidence="3" id="KW-1185">Reference proteome</keyword>
<dbReference type="EMBL" id="SOPW01000023">
    <property type="protein sequence ID" value="TFB13683.1"/>
    <property type="molecule type" value="Genomic_DNA"/>
</dbReference>
<feature type="domain" description="PAS" evidence="1">
    <location>
        <begin position="1"/>
        <end position="24"/>
    </location>
</feature>
<dbReference type="InterPro" id="IPR035965">
    <property type="entry name" value="PAS-like_dom_sf"/>
</dbReference>
<reference evidence="2 3" key="1">
    <citation type="submission" date="2019-03" db="EMBL/GenBank/DDBJ databases">
        <authorList>
            <person name="He R.-H."/>
        </authorList>
    </citation>
    <scope>NUCLEOTIDE SEQUENCE [LARGE SCALE GENOMIC DNA]</scope>
    <source>
        <strain evidence="3">SH 714</strain>
    </source>
</reference>
<dbReference type="AlphaFoldDB" id="A0A4Y8IF29"/>
<dbReference type="SUPFAM" id="SSF55785">
    <property type="entry name" value="PYP-like sensor domain (PAS domain)"/>
    <property type="match status" value="1"/>
</dbReference>
<dbReference type="InterPro" id="IPR013767">
    <property type="entry name" value="PAS_fold"/>
</dbReference>
<dbReference type="PROSITE" id="PS50112">
    <property type="entry name" value="PAS"/>
    <property type="match status" value="1"/>
</dbReference>
<evidence type="ECO:0000313" key="3">
    <source>
        <dbReference type="Proteomes" id="UP000297975"/>
    </source>
</evidence>
<dbReference type="GO" id="GO:0006355">
    <property type="term" value="P:regulation of DNA-templated transcription"/>
    <property type="evidence" value="ECO:0007669"/>
    <property type="project" value="InterPro"/>
</dbReference>
<evidence type="ECO:0000259" key="1">
    <source>
        <dbReference type="PROSITE" id="PS50112"/>
    </source>
</evidence>
<sequence length="93" mass="10769">MFEVNPAFERLFGWTKQEIVKQNLSIIADELNVMETLFNINQGKTITYEDVQRLHKNGHHIDVLVTVVPIQNNQDQIYGAMVIYRSSIIGKHD</sequence>